<accession>A0A3M2M5A4</accession>
<dbReference type="Proteomes" id="UP000282674">
    <property type="component" value="Unassembled WGS sequence"/>
</dbReference>
<reference evidence="1 2" key="1">
    <citation type="submission" date="2018-10" db="EMBL/GenBank/DDBJ databases">
        <title>Isolation from soil.</title>
        <authorList>
            <person name="Hu J."/>
        </authorList>
    </citation>
    <scope>NUCLEOTIDE SEQUENCE [LARGE SCALE GENOMIC DNA]</scope>
    <source>
        <strain evidence="1 2">NEAU-Ht49</strain>
    </source>
</reference>
<protein>
    <submittedName>
        <fullName evidence="1">Uncharacterized protein</fullName>
    </submittedName>
</protein>
<dbReference type="AlphaFoldDB" id="A0A3M2M5A4"/>
<sequence>MCMVRSVRRMPEFDWDGWEKTVPTEWKDRRLHWHCHSCRMEGETYGNEAARRDLATEYAPKLIRDWLRKPVRTVRRVAMVPEDGVAWLREQWAPIRAQAGEEAEAIPDAARFGRAEHALRGGADVCWGFWLNGSTHLHLAIVGTSEACHA</sequence>
<comment type="caution">
    <text evidence="1">The sequence shown here is derived from an EMBL/GenBank/DDBJ whole genome shotgun (WGS) entry which is preliminary data.</text>
</comment>
<keyword evidence="2" id="KW-1185">Reference proteome</keyword>
<evidence type="ECO:0000313" key="2">
    <source>
        <dbReference type="Proteomes" id="UP000282674"/>
    </source>
</evidence>
<evidence type="ECO:0000313" key="1">
    <source>
        <dbReference type="EMBL" id="RMI44749.1"/>
    </source>
</evidence>
<gene>
    <name evidence="1" type="ORF">EBO15_12455</name>
</gene>
<organism evidence="1 2">
    <name type="scientific">Actinomadura harenae</name>
    <dbReference type="NCBI Taxonomy" id="2483351"/>
    <lineage>
        <taxon>Bacteria</taxon>
        <taxon>Bacillati</taxon>
        <taxon>Actinomycetota</taxon>
        <taxon>Actinomycetes</taxon>
        <taxon>Streptosporangiales</taxon>
        <taxon>Thermomonosporaceae</taxon>
        <taxon>Actinomadura</taxon>
    </lineage>
</organism>
<dbReference type="EMBL" id="RFFG01000017">
    <property type="protein sequence ID" value="RMI44749.1"/>
    <property type="molecule type" value="Genomic_DNA"/>
</dbReference>
<name>A0A3M2M5A4_9ACTN</name>
<proteinExistence type="predicted"/>